<name>A0A6J4KHJ3_9SPHI</name>
<evidence type="ECO:0000256" key="3">
    <source>
        <dbReference type="ARBA" id="ARBA00023082"/>
    </source>
</evidence>
<dbReference type="PANTHER" id="PTHR43133">
    <property type="entry name" value="RNA POLYMERASE ECF-TYPE SIGMA FACTO"/>
    <property type="match status" value="1"/>
</dbReference>
<accession>A0A6J4KHJ3</accession>
<dbReference type="AlphaFoldDB" id="A0A6J4KHJ3"/>
<dbReference type="InterPro" id="IPR039425">
    <property type="entry name" value="RNA_pol_sigma-70-like"/>
</dbReference>
<dbReference type="InterPro" id="IPR014284">
    <property type="entry name" value="RNA_pol_sigma-70_dom"/>
</dbReference>
<dbReference type="SUPFAM" id="SSF88946">
    <property type="entry name" value="Sigma2 domain of RNA polymerase sigma factors"/>
    <property type="match status" value="1"/>
</dbReference>
<feature type="domain" description="RNA polymerase sigma-70 region 2" evidence="6">
    <location>
        <begin position="27"/>
        <end position="96"/>
    </location>
</feature>
<evidence type="ECO:0000259" key="6">
    <source>
        <dbReference type="Pfam" id="PF04542"/>
    </source>
</evidence>
<dbReference type="Pfam" id="PF04542">
    <property type="entry name" value="Sigma70_r2"/>
    <property type="match status" value="1"/>
</dbReference>
<dbReference type="InterPro" id="IPR007627">
    <property type="entry name" value="RNA_pol_sigma70_r2"/>
</dbReference>
<dbReference type="InterPro" id="IPR013325">
    <property type="entry name" value="RNA_pol_sigma_r2"/>
</dbReference>
<sequence>MNKAAFHSEEELLSALRTGDGRALGSLYKTYFPMVLHFITQNSGTEQEAKDIYQEAMIVLYEHVQEDEFVLSCKIKTYLYSVCRRLWLKKLAQKSRYVGKIEDFESFIPFTRDDADAEEKDEQFKAMQASMGELGEPCRTILEDFFIHGFSMQQITDKMGYTNADNAKNQKYKCLMRLKKLFFNRYKS</sequence>
<dbReference type="EMBL" id="CADCTQ010000480">
    <property type="protein sequence ID" value="CAA9306140.1"/>
    <property type="molecule type" value="Genomic_DNA"/>
</dbReference>
<dbReference type="InterPro" id="IPR013324">
    <property type="entry name" value="RNA_pol_sigma_r3/r4-like"/>
</dbReference>
<dbReference type="SUPFAM" id="SSF88659">
    <property type="entry name" value="Sigma3 and sigma4 domains of RNA polymerase sigma factors"/>
    <property type="match status" value="1"/>
</dbReference>
<keyword evidence="2" id="KW-0805">Transcription regulation</keyword>
<keyword evidence="3" id="KW-0731">Sigma factor</keyword>
<evidence type="ECO:0000256" key="1">
    <source>
        <dbReference type="ARBA" id="ARBA00010641"/>
    </source>
</evidence>
<gene>
    <name evidence="7" type="ORF">AVDCRST_MAG56-5882</name>
</gene>
<keyword evidence="5" id="KW-0804">Transcription</keyword>
<proteinExistence type="inferred from homology"/>
<organism evidence="7">
    <name type="scientific">uncultured Cytophagales bacterium</name>
    <dbReference type="NCBI Taxonomy" id="158755"/>
    <lineage>
        <taxon>Bacteria</taxon>
        <taxon>Pseudomonadati</taxon>
        <taxon>Bacteroidota</taxon>
        <taxon>Sphingobacteriia</taxon>
        <taxon>Sphingobacteriales</taxon>
        <taxon>environmental samples</taxon>
    </lineage>
</organism>
<dbReference type="GO" id="GO:0016987">
    <property type="term" value="F:sigma factor activity"/>
    <property type="evidence" value="ECO:0007669"/>
    <property type="project" value="UniProtKB-KW"/>
</dbReference>
<keyword evidence="4" id="KW-0238">DNA-binding</keyword>
<protein>
    <submittedName>
        <fullName evidence="7">Sigma-70 region 2 domain protein</fullName>
    </submittedName>
</protein>
<evidence type="ECO:0000256" key="2">
    <source>
        <dbReference type="ARBA" id="ARBA00023015"/>
    </source>
</evidence>
<dbReference type="PANTHER" id="PTHR43133:SF8">
    <property type="entry name" value="RNA POLYMERASE SIGMA FACTOR HI_1459-RELATED"/>
    <property type="match status" value="1"/>
</dbReference>
<comment type="similarity">
    <text evidence="1">Belongs to the sigma-70 factor family. ECF subfamily.</text>
</comment>
<reference evidence="7" key="1">
    <citation type="submission" date="2020-02" db="EMBL/GenBank/DDBJ databases">
        <authorList>
            <person name="Meier V. D."/>
        </authorList>
    </citation>
    <scope>NUCLEOTIDE SEQUENCE</scope>
    <source>
        <strain evidence="7">AVDCRST_MAG56</strain>
    </source>
</reference>
<dbReference type="Gene3D" id="1.10.10.10">
    <property type="entry name" value="Winged helix-like DNA-binding domain superfamily/Winged helix DNA-binding domain"/>
    <property type="match status" value="1"/>
</dbReference>
<dbReference type="Gene3D" id="1.10.1740.10">
    <property type="match status" value="1"/>
</dbReference>
<dbReference type="GO" id="GO:0003677">
    <property type="term" value="F:DNA binding"/>
    <property type="evidence" value="ECO:0007669"/>
    <property type="project" value="UniProtKB-KW"/>
</dbReference>
<evidence type="ECO:0000256" key="5">
    <source>
        <dbReference type="ARBA" id="ARBA00023163"/>
    </source>
</evidence>
<dbReference type="GO" id="GO:0006352">
    <property type="term" value="P:DNA-templated transcription initiation"/>
    <property type="evidence" value="ECO:0007669"/>
    <property type="project" value="InterPro"/>
</dbReference>
<dbReference type="NCBIfam" id="TIGR02937">
    <property type="entry name" value="sigma70-ECF"/>
    <property type="match status" value="1"/>
</dbReference>
<evidence type="ECO:0000313" key="7">
    <source>
        <dbReference type="EMBL" id="CAA9306140.1"/>
    </source>
</evidence>
<evidence type="ECO:0000256" key="4">
    <source>
        <dbReference type="ARBA" id="ARBA00023125"/>
    </source>
</evidence>
<dbReference type="InterPro" id="IPR036388">
    <property type="entry name" value="WH-like_DNA-bd_sf"/>
</dbReference>